<reference evidence="2" key="1">
    <citation type="submission" date="2021-01" db="EMBL/GenBank/DDBJ databases">
        <title>Whole genome shotgun sequence of Planotetraspora thailandica NBRC 104271.</title>
        <authorList>
            <person name="Komaki H."/>
            <person name="Tamura T."/>
        </authorList>
    </citation>
    <scope>NUCLEOTIDE SEQUENCE</scope>
    <source>
        <strain evidence="2">NBRC 104271</strain>
    </source>
</reference>
<organism evidence="2 3">
    <name type="scientific">Planotetraspora thailandica</name>
    <dbReference type="NCBI Taxonomy" id="487172"/>
    <lineage>
        <taxon>Bacteria</taxon>
        <taxon>Bacillati</taxon>
        <taxon>Actinomycetota</taxon>
        <taxon>Actinomycetes</taxon>
        <taxon>Streptosporangiales</taxon>
        <taxon>Streptosporangiaceae</taxon>
        <taxon>Planotetraspora</taxon>
    </lineage>
</organism>
<keyword evidence="3" id="KW-1185">Reference proteome</keyword>
<feature type="region of interest" description="Disordered" evidence="1">
    <location>
        <begin position="25"/>
        <end position="48"/>
    </location>
</feature>
<evidence type="ECO:0000313" key="3">
    <source>
        <dbReference type="Proteomes" id="UP000605992"/>
    </source>
</evidence>
<sequence>MPGDGEAEHKSCSGAGGVLHVESAMVSVSDAAGDGQAEDLRPDPNKRR</sequence>
<comment type="caution">
    <text evidence="2">The sequence shown here is derived from an EMBL/GenBank/DDBJ whole genome shotgun (WGS) entry which is preliminary data.</text>
</comment>
<evidence type="ECO:0000256" key="1">
    <source>
        <dbReference type="SAM" id="MobiDB-lite"/>
    </source>
</evidence>
<evidence type="ECO:0000313" key="2">
    <source>
        <dbReference type="EMBL" id="GII59717.1"/>
    </source>
</evidence>
<proteinExistence type="predicted"/>
<dbReference type="AlphaFoldDB" id="A0A8J4DGL3"/>
<dbReference type="EMBL" id="BOOR01000094">
    <property type="protein sequence ID" value="GII59717.1"/>
    <property type="molecule type" value="Genomic_DNA"/>
</dbReference>
<feature type="compositionally biased region" description="Basic and acidic residues" evidence="1">
    <location>
        <begin position="38"/>
        <end position="48"/>
    </location>
</feature>
<gene>
    <name evidence="2" type="ORF">Pth03_81060</name>
</gene>
<name>A0A8J4DGL3_9ACTN</name>
<protein>
    <submittedName>
        <fullName evidence="2">Uncharacterized protein</fullName>
    </submittedName>
</protein>
<dbReference type="Proteomes" id="UP000605992">
    <property type="component" value="Unassembled WGS sequence"/>
</dbReference>
<accession>A0A8J4DGL3</accession>